<dbReference type="EMBL" id="LRGB01000119">
    <property type="protein sequence ID" value="KZS20706.1"/>
    <property type="molecule type" value="Genomic_DNA"/>
</dbReference>
<sequence>MQYDIVSYIGQKMGRNERLLANVTYMECIVLKCGNRVNLQEWVSRRVVLLIGSKAQINGAVGANGGGATVTSSVISLGFSMSSVNDPTTPSGTGPSSGQTPKKSNWEEEYEAQTAAIITHDFVVLDERRCWWNVCHLLKRVFRSHRFKDVHVEVLYQRYFLRMNQTNLTSLLALLIATALVFTALNYAIGGTQGLLQSVIIGLFAILYIGLELLVTRSFLNEVYLIVFSYIILASFVGTELVLAVDETRKSAVAGAWSTVFFIYITYTFLPLHVRESSICGCLLGVTQLACALSLNYQDENIWKQVSNI</sequence>
<evidence type="ECO:0000256" key="1">
    <source>
        <dbReference type="ARBA" id="ARBA00022741"/>
    </source>
</evidence>
<name>A0A162RQP8_9CRUS</name>
<feature type="transmembrane region" description="Helical" evidence="4">
    <location>
        <begin position="168"/>
        <end position="189"/>
    </location>
</feature>
<keyword evidence="4" id="KW-0472">Membrane</keyword>
<organism evidence="6 7">
    <name type="scientific">Daphnia magna</name>
    <dbReference type="NCBI Taxonomy" id="35525"/>
    <lineage>
        <taxon>Eukaryota</taxon>
        <taxon>Metazoa</taxon>
        <taxon>Ecdysozoa</taxon>
        <taxon>Arthropoda</taxon>
        <taxon>Crustacea</taxon>
        <taxon>Branchiopoda</taxon>
        <taxon>Diplostraca</taxon>
        <taxon>Cladocera</taxon>
        <taxon>Anomopoda</taxon>
        <taxon>Daphniidae</taxon>
        <taxon>Daphnia</taxon>
    </lineage>
</organism>
<evidence type="ECO:0000256" key="2">
    <source>
        <dbReference type="ARBA" id="ARBA00023239"/>
    </source>
</evidence>
<proteinExistence type="predicted"/>
<feature type="transmembrane region" description="Helical" evidence="4">
    <location>
        <begin position="223"/>
        <end position="245"/>
    </location>
</feature>
<evidence type="ECO:0000313" key="6">
    <source>
        <dbReference type="EMBL" id="KZS20706.1"/>
    </source>
</evidence>
<keyword evidence="4" id="KW-1133">Transmembrane helix</keyword>
<feature type="transmembrane region" description="Helical" evidence="4">
    <location>
        <begin position="251"/>
        <end position="270"/>
    </location>
</feature>
<reference evidence="6 7" key="1">
    <citation type="submission" date="2016-03" db="EMBL/GenBank/DDBJ databases">
        <title>EvidentialGene: Evidence-directed Construction of Genes on Genomes.</title>
        <authorList>
            <person name="Gilbert D.G."/>
            <person name="Choi J.-H."/>
            <person name="Mockaitis K."/>
            <person name="Colbourne J."/>
            <person name="Pfrender M."/>
        </authorList>
    </citation>
    <scope>NUCLEOTIDE SEQUENCE [LARGE SCALE GENOMIC DNA]</scope>
    <source>
        <strain evidence="6 7">Xinb3</strain>
        <tissue evidence="6">Complete organism</tissue>
    </source>
</reference>
<dbReference type="PANTHER" id="PTHR45627">
    <property type="entry name" value="ADENYLATE CYCLASE TYPE 1"/>
    <property type="match status" value="1"/>
</dbReference>
<dbReference type="Pfam" id="PF16214">
    <property type="entry name" value="AC_N"/>
    <property type="match status" value="1"/>
</dbReference>
<dbReference type="Proteomes" id="UP000076858">
    <property type="component" value="Unassembled WGS sequence"/>
</dbReference>
<evidence type="ECO:0000259" key="5">
    <source>
        <dbReference type="Pfam" id="PF16214"/>
    </source>
</evidence>
<dbReference type="OrthoDB" id="2107370at2759"/>
<feature type="transmembrane region" description="Helical" evidence="4">
    <location>
        <begin position="195"/>
        <end position="216"/>
    </location>
</feature>
<evidence type="ECO:0000256" key="3">
    <source>
        <dbReference type="SAM" id="MobiDB-lite"/>
    </source>
</evidence>
<dbReference type="PANTHER" id="PTHR45627:SF16">
    <property type="entry name" value="ADENYLATE CYCLASE"/>
    <property type="match status" value="1"/>
</dbReference>
<protein>
    <submittedName>
        <fullName evidence="6">Putative Adenylyl cyclase</fullName>
    </submittedName>
</protein>
<evidence type="ECO:0000256" key="4">
    <source>
        <dbReference type="SAM" id="Phobius"/>
    </source>
</evidence>
<evidence type="ECO:0000313" key="7">
    <source>
        <dbReference type="Proteomes" id="UP000076858"/>
    </source>
</evidence>
<gene>
    <name evidence="6" type="ORF">APZ42_012524</name>
</gene>
<dbReference type="STRING" id="35525.A0A162RQP8"/>
<keyword evidence="2" id="KW-0456">Lyase</keyword>
<feature type="domain" description="Adenylate cyclase N-terminal" evidence="5">
    <location>
        <begin position="134"/>
        <end position="308"/>
    </location>
</feature>
<accession>A0A162RQP8</accession>
<dbReference type="GO" id="GO:0007189">
    <property type="term" value="P:adenylate cyclase-activating G protein-coupled receptor signaling pathway"/>
    <property type="evidence" value="ECO:0007669"/>
    <property type="project" value="TreeGrafter"/>
</dbReference>
<dbReference type="GO" id="GO:0005886">
    <property type="term" value="C:plasma membrane"/>
    <property type="evidence" value="ECO:0007669"/>
    <property type="project" value="TreeGrafter"/>
</dbReference>
<dbReference type="InterPro" id="IPR032628">
    <property type="entry name" value="AC_N"/>
</dbReference>
<feature type="region of interest" description="Disordered" evidence="3">
    <location>
        <begin position="86"/>
        <end position="105"/>
    </location>
</feature>
<keyword evidence="1" id="KW-0547">Nucleotide-binding</keyword>
<keyword evidence="7" id="KW-1185">Reference proteome</keyword>
<dbReference type="AlphaFoldDB" id="A0A162RQP8"/>
<comment type="caution">
    <text evidence="6">The sequence shown here is derived from an EMBL/GenBank/DDBJ whole genome shotgun (WGS) entry which is preliminary data.</text>
</comment>
<dbReference type="GO" id="GO:0004016">
    <property type="term" value="F:adenylate cyclase activity"/>
    <property type="evidence" value="ECO:0007669"/>
    <property type="project" value="TreeGrafter"/>
</dbReference>
<keyword evidence="4" id="KW-0812">Transmembrane</keyword>
<feature type="compositionally biased region" description="Low complexity" evidence="3">
    <location>
        <begin position="87"/>
        <end position="98"/>
    </location>
</feature>
<dbReference type="GO" id="GO:0000166">
    <property type="term" value="F:nucleotide binding"/>
    <property type="evidence" value="ECO:0007669"/>
    <property type="project" value="UniProtKB-KW"/>
</dbReference>